<dbReference type="EC" id="2.1.1.22" evidence="2"/>
<dbReference type="InterPro" id="IPR012901">
    <property type="entry name" value="CARME"/>
</dbReference>
<dbReference type="Gene3D" id="3.40.50.150">
    <property type="entry name" value="Vaccinia Virus protein VP39"/>
    <property type="match status" value="1"/>
</dbReference>
<evidence type="ECO:0000256" key="6">
    <source>
        <dbReference type="SAM" id="MobiDB-lite"/>
    </source>
</evidence>
<evidence type="ECO:0000256" key="4">
    <source>
        <dbReference type="ARBA" id="ARBA00022679"/>
    </source>
</evidence>
<proteinExistence type="inferred from homology"/>
<organism evidence="7">
    <name type="scientific">Fibrocapsa japonica</name>
    <dbReference type="NCBI Taxonomy" id="94617"/>
    <lineage>
        <taxon>Eukaryota</taxon>
        <taxon>Sar</taxon>
        <taxon>Stramenopiles</taxon>
        <taxon>Ochrophyta</taxon>
        <taxon>Raphidophyceae</taxon>
        <taxon>Chattonellales</taxon>
        <taxon>Chattonellaceae</taxon>
        <taxon>Fibrocapsa</taxon>
    </lineage>
</organism>
<feature type="region of interest" description="Disordered" evidence="6">
    <location>
        <begin position="1"/>
        <end position="22"/>
    </location>
</feature>
<feature type="compositionally biased region" description="Polar residues" evidence="6">
    <location>
        <begin position="11"/>
        <end position="22"/>
    </location>
</feature>
<dbReference type="Pfam" id="PF07942">
    <property type="entry name" value="CARME"/>
    <property type="match status" value="1"/>
</dbReference>
<evidence type="ECO:0000256" key="2">
    <source>
        <dbReference type="ARBA" id="ARBA00012003"/>
    </source>
</evidence>
<dbReference type="SMART" id="SM01296">
    <property type="entry name" value="N2227"/>
    <property type="match status" value="1"/>
</dbReference>
<evidence type="ECO:0000256" key="5">
    <source>
        <dbReference type="ARBA" id="ARBA00022691"/>
    </source>
</evidence>
<sequence>MDAQVAAPQPSVESGNSPWNTASPEYQEEVAHFQRVGQTFSEYHCYMGAEVDRRRRHFARLHPDFVARLPRQSGHAQLQALEAAVYVNQRFLKSVIDHQGDSQFGPCQLPKMVLPPPPGHAQTQGSTVQPWISSAANISKMKTTLRQCVRDWSEEGEQERRECFQPLLDELCRLLPVNDTNRNRQRVLVPGVGLGRLAVEICARGYACQGNEFSYFMLLTSNYLLNCLDQQSSVAIFPYIDSACNNKSASDMLRRVLLPDKTCHDLLADTTAKNGGEMADFSMAAGDFMDIYGNQVECWDCVVTCFFIDTAPVVLQYVETIHRILKPGGVWINLGPLLYHWAAADLKDLKNSPPIPAGARAGPGSGLDERYHSSVELSWEELRHVITTYGFQFNNEEWRECHYTSNIRSMMKTVYSCIFFSVQKLQTPLGYSVATGTR</sequence>
<keyword evidence="4" id="KW-0808">Transferase</keyword>
<dbReference type="SUPFAM" id="SSF53335">
    <property type="entry name" value="S-adenosyl-L-methionine-dependent methyltransferases"/>
    <property type="match status" value="1"/>
</dbReference>
<evidence type="ECO:0000313" key="7">
    <source>
        <dbReference type="EMBL" id="CAD9860289.1"/>
    </source>
</evidence>
<dbReference type="AlphaFoldDB" id="A0A7S2UVA9"/>
<name>A0A7S2UVA9_9STRA</name>
<accession>A0A7S2UVA9</accession>
<reference evidence="7" key="1">
    <citation type="submission" date="2021-01" db="EMBL/GenBank/DDBJ databases">
        <authorList>
            <person name="Corre E."/>
            <person name="Pelletier E."/>
            <person name="Niang G."/>
            <person name="Scheremetjew M."/>
            <person name="Finn R."/>
            <person name="Kale V."/>
            <person name="Holt S."/>
            <person name="Cochrane G."/>
            <person name="Meng A."/>
            <person name="Brown T."/>
            <person name="Cohen L."/>
        </authorList>
    </citation>
    <scope>NUCLEOTIDE SEQUENCE</scope>
    <source>
        <strain evidence="7">CCMP1661</strain>
    </source>
</reference>
<dbReference type="GO" id="GO:0032259">
    <property type="term" value="P:methylation"/>
    <property type="evidence" value="ECO:0007669"/>
    <property type="project" value="UniProtKB-KW"/>
</dbReference>
<dbReference type="PANTHER" id="PTHR12303">
    <property type="entry name" value="CARNOSINE N-METHYLTRANSFERASE"/>
    <property type="match status" value="1"/>
</dbReference>
<evidence type="ECO:0000256" key="3">
    <source>
        <dbReference type="ARBA" id="ARBA00022603"/>
    </source>
</evidence>
<evidence type="ECO:0000256" key="1">
    <source>
        <dbReference type="ARBA" id="ARBA00010086"/>
    </source>
</evidence>
<dbReference type="GO" id="GO:0030735">
    <property type="term" value="F:carnosine N-methyltransferase activity"/>
    <property type="evidence" value="ECO:0007669"/>
    <property type="project" value="UniProtKB-EC"/>
</dbReference>
<keyword evidence="5" id="KW-0949">S-adenosyl-L-methionine</keyword>
<comment type="similarity">
    <text evidence="1">Belongs to the carnosine N-methyltransferase family.</text>
</comment>
<gene>
    <name evidence="7" type="ORF">FJAP1339_LOCUS2810</name>
</gene>
<protein>
    <recommendedName>
        <fullName evidence="2">carnosine N-methyltransferase</fullName>
        <ecNumber evidence="2">2.1.1.22</ecNumber>
    </recommendedName>
</protein>
<dbReference type="InterPro" id="IPR029063">
    <property type="entry name" value="SAM-dependent_MTases_sf"/>
</dbReference>
<keyword evidence="3" id="KW-0489">Methyltransferase</keyword>
<dbReference type="PANTHER" id="PTHR12303:SF6">
    <property type="entry name" value="CARNOSINE N-METHYLTRANSFERASE"/>
    <property type="match status" value="1"/>
</dbReference>
<dbReference type="EMBL" id="HBHR01005737">
    <property type="protein sequence ID" value="CAD9860289.1"/>
    <property type="molecule type" value="Transcribed_RNA"/>
</dbReference>